<name>A0ABN3KCH7_9ACTN</name>
<organism evidence="2 3">
    <name type="scientific">Actinomadura vinacea</name>
    <dbReference type="NCBI Taxonomy" id="115336"/>
    <lineage>
        <taxon>Bacteria</taxon>
        <taxon>Bacillati</taxon>
        <taxon>Actinomycetota</taxon>
        <taxon>Actinomycetes</taxon>
        <taxon>Streptosporangiales</taxon>
        <taxon>Thermomonosporaceae</taxon>
        <taxon>Actinomadura</taxon>
    </lineage>
</organism>
<dbReference type="RefSeq" id="WP_344597129.1">
    <property type="nucleotide sequence ID" value="NZ_BAAARW010000039.1"/>
</dbReference>
<dbReference type="EMBL" id="BAAARW010000039">
    <property type="protein sequence ID" value="GAA2453359.1"/>
    <property type="molecule type" value="Genomic_DNA"/>
</dbReference>
<dbReference type="Gene3D" id="3.20.180.10">
    <property type="entry name" value="PNP-oxidase-like"/>
    <property type="match status" value="1"/>
</dbReference>
<proteinExistence type="predicted"/>
<dbReference type="Proteomes" id="UP001501231">
    <property type="component" value="Unassembled WGS sequence"/>
</dbReference>
<evidence type="ECO:0000259" key="1">
    <source>
        <dbReference type="Pfam" id="PF10615"/>
    </source>
</evidence>
<reference evidence="2 3" key="1">
    <citation type="journal article" date="2019" name="Int. J. Syst. Evol. Microbiol.">
        <title>The Global Catalogue of Microorganisms (GCM) 10K type strain sequencing project: providing services to taxonomists for standard genome sequencing and annotation.</title>
        <authorList>
            <consortium name="The Broad Institute Genomics Platform"/>
            <consortium name="The Broad Institute Genome Sequencing Center for Infectious Disease"/>
            <person name="Wu L."/>
            <person name="Ma J."/>
        </authorList>
    </citation>
    <scope>NUCLEOTIDE SEQUENCE [LARGE SCALE GENOMIC DNA]</scope>
    <source>
        <strain evidence="2 3">JCM 3325</strain>
    </source>
</reference>
<accession>A0ABN3KCH7</accession>
<gene>
    <name evidence="2" type="ORF">GCM10010191_84980</name>
</gene>
<dbReference type="SUPFAM" id="SSF50475">
    <property type="entry name" value="FMN-binding split barrel"/>
    <property type="match status" value="1"/>
</dbReference>
<feature type="domain" description="DUF2470" evidence="1">
    <location>
        <begin position="14"/>
        <end position="87"/>
    </location>
</feature>
<dbReference type="Pfam" id="PF10615">
    <property type="entry name" value="DUF2470"/>
    <property type="match status" value="1"/>
</dbReference>
<evidence type="ECO:0000313" key="3">
    <source>
        <dbReference type="Proteomes" id="UP001501231"/>
    </source>
</evidence>
<dbReference type="InterPro" id="IPR037119">
    <property type="entry name" value="Haem_oxidase_HugZ-like_sf"/>
</dbReference>
<evidence type="ECO:0000313" key="2">
    <source>
        <dbReference type="EMBL" id="GAA2453359.1"/>
    </source>
</evidence>
<protein>
    <submittedName>
        <fullName evidence="2">DUF2470 domain-containing protein</fullName>
    </submittedName>
</protein>
<keyword evidence="3" id="KW-1185">Reference proteome</keyword>
<dbReference type="InterPro" id="IPR019595">
    <property type="entry name" value="DUF2470"/>
</dbReference>
<sequence>MGEGDPFGEDVVRQITRHMNQDHAEDCATICRALGGRPGAAAARMTGLDADGIDFAATVDGVEVPVRIPWSERLTERAQVRREVVRMATEARQALGLPAHEPH</sequence>
<comment type="caution">
    <text evidence="2">The sequence shown here is derived from an EMBL/GenBank/DDBJ whole genome shotgun (WGS) entry which is preliminary data.</text>
</comment>